<keyword evidence="3" id="KW-1185">Reference proteome</keyword>
<dbReference type="InterPro" id="IPR050798">
    <property type="entry name" value="YhaM_exoribonuc/phosphodiest"/>
</dbReference>
<protein>
    <submittedName>
        <fullName evidence="2">3'-5' exoribonuclease</fullName>
    </submittedName>
</protein>
<proteinExistence type="predicted"/>
<reference evidence="3" key="1">
    <citation type="submission" date="2016-10" db="EMBL/GenBank/DDBJ databases">
        <authorList>
            <person name="Varghese N."/>
            <person name="Submissions S."/>
        </authorList>
    </citation>
    <scope>NUCLEOTIDE SEQUENCE [LARGE SCALE GENOMIC DNA]</scope>
    <source>
        <strain evidence="3">CGMCC 1.4250</strain>
    </source>
</reference>
<dbReference type="SUPFAM" id="SSF109604">
    <property type="entry name" value="HD-domain/PDEase-like"/>
    <property type="match status" value="1"/>
</dbReference>
<dbReference type="InterPro" id="IPR012340">
    <property type="entry name" value="NA-bd_OB-fold"/>
</dbReference>
<dbReference type="Gene3D" id="1.10.3210.10">
    <property type="entry name" value="Hypothetical protein af1432"/>
    <property type="match status" value="1"/>
</dbReference>
<dbReference type="STRING" id="334253.SAMN04487943_101380"/>
<evidence type="ECO:0000256" key="1">
    <source>
        <dbReference type="ARBA" id="ARBA00022801"/>
    </source>
</evidence>
<sequence length="410" mass="47279">MMNSENYFYDMITIDYQLTDQQKQSLSTNFPVPSLPEAIKGLHLNTLTKGTPVTARVLLNDFEVKKTKTNKSFLKIMLSDQSGNISAKMWDNNGEVDTMLPLLEQKGVFDIRGQVDEFNGFKSVTVYEMTPCKDDINPFTLLAYTQQDITALRDELFGYLYELQQPYQDIAIKAMEQLWEGFRISPAAKGFHHNYLGGLLKHTVGLMRFCRYITIQSDNPFRAVMQLINKVETEYKLEIWNSLKEDDGRPTYVWKDSIDHLYHMVHGMTEFKYDSINYDALLTSILFHDIGKLAEYDYAGRSFDIFHFLFPTGEFKDPNRKQAGIAMDPLGVNIGHIPYGVMLLSKVMEQHNISVTMEDIHLMSHCILCHHGLPEWGSAVRKPSNLEGYIIHIVDYLDSRYENTEADEEK</sequence>
<dbReference type="Proteomes" id="UP000198565">
    <property type="component" value="Unassembled WGS sequence"/>
</dbReference>
<dbReference type="GO" id="GO:0031125">
    <property type="term" value="P:rRNA 3'-end processing"/>
    <property type="evidence" value="ECO:0007669"/>
    <property type="project" value="TreeGrafter"/>
</dbReference>
<gene>
    <name evidence="2" type="ORF">SAMN04487943_101380</name>
</gene>
<dbReference type="SUPFAM" id="SSF50249">
    <property type="entry name" value="Nucleic acid-binding proteins"/>
    <property type="match status" value="1"/>
</dbReference>
<dbReference type="PANTHER" id="PTHR37294:SF1">
    <property type="entry name" value="3'-5' EXORIBONUCLEASE YHAM"/>
    <property type="match status" value="1"/>
</dbReference>
<accession>A0A1I4HE06</accession>
<keyword evidence="1" id="KW-0378">Hydrolase</keyword>
<name>A0A1I4HE06_9BACI</name>
<evidence type="ECO:0000313" key="2">
    <source>
        <dbReference type="EMBL" id="SFL40364.1"/>
    </source>
</evidence>
<organism evidence="2 3">
    <name type="scientific">Gracilibacillus orientalis</name>
    <dbReference type="NCBI Taxonomy" id="334253"/>
    <lineage>
        <taxon>Bacteria</taxon>
        <taxon>Bacillati</taxon>
        <taxon>Bacillota</taxon>
        <taxon>Bacilli</taxon>
        <taxon>Bacillales</taxon>
        <taxon>Bacillaceae</taxon>
        <taxon>Gracilibacillus</taxon>
    </lineage>
</organism>
<dbReference type="GO" id="GO:0016787">
    <property type="term" value="F:hydrolase activity"/>
    <property type="evidence" value="ECO:0007669"/>
    <property type="project" value="UniProtKB-KW"/>
</dbReference>
<dbReference type="AlphaFoldDB" id="A0A1I4HE06"/>
<evidence type="ECO:0000313" key="3">
    <source>
        <dbReference type="Proteomes" id="UP000198565"/>
    </source>
</evidence>
<dbReference type="Gene3D" id="2.40.50.140">
    <property type="entry name" value="Nucleic acid-binding proteins"/>
    <property type="match status" value="1"/>
</dbReference>
<dbReference type="EMBL" id="FOTR01000001">
    <property type="protein sequence ID" value="SFL40364.1"/>
    <property type="molecule type" value="Genomic_DNA"/>
</dbReference>
<dbReference type="PANTHER" id="PTHR37294">
    <property type="entry name" value="3'-5' EXORIBONUCLEASE YHAM"/>
    <property type="match status" value="1"/>
</dbReference>